<dbReference type="InterPro" id="IPR041581">
    <property type="entry name" value="Glyoxalase_6"/>
</dbReference>
<evidence type="ECO:0000313" key="3">
    <source>
        <dbReference type="Proteomes" id="UP000758168"/>
    </source>
</evidence>
<proteinExistence type="predicted"/>
<dbReference type="Gene3D" id="3.10.180.10">
    <property type="entry name" value="2,3-Dihydroxybiphenyl 1,2-Dioxygenase, domain 1"/>
    <property type="match status" value="2"/>
</dbReference>
<evidence type="ECO:0000259" key="1">
    <source>
        <dbReference type="Pfam" id="PF18029"/>
    </source>
</evidence>
<reference evidence="2 3" key="1">
    <citation type="submission" date="2021-03" db="EMBL/GenBank/DDBJ databases">
        <title>Sequencing the genomes of 1000 actinobacteria strains.</title>
        <authorList>
            <person name="Klenk H.-P."/>
        </authorList>
    </citation>
    <scope>NUCLEOTIDE SEQUENCE [LARGE SCALE GENOMIC DNA]</scope>
    <source>
        <strain evidence="2 3">DSM 12936</strain>
    </source>
</reference>
<keyword evidence="3" id="KW-1185">Reference proteome</keyword>
<dbReference type="CDD" id="cd06587">
    <property type="entry name" value="VOC"/>
    <property type="match status" value="1"/>
</dbReference>
<comment type="caution">
    <text evidence="2">The sequence shown here is derived from an EMBL/GenBank/DDBJ whole genome shotgun (WGS) entry which is preliminary data.</text>
</comment>
<sequence length="231" mass="25952">MSRTDVPSGRLRYKDLCVDAVDAERMSRFWASALGLAAERRGDNALLVDDVPEHTLWVNRVPEPVTVKQRVHLDLHARAVDDLVGLGARVLDGDSFPWTLMADPEGGELCAFVREPDRLPRYRLYELAVDSPDAERSARWWAGLFGVGVEHPSDGGDFCWLEGVPGMPWEMVFQDVPEPKTVKNRIHWDVWGRTEDALAAGATLLRAADDDIRWDVLADPDGNEFCVFDVR</sequence>
<evidence type="ECO:0000313" key="2">
    <source>
        <dbReference type="EMBL" id="MBP2418232.1"/>
    </source>
</evidence>
<dbReference type="InterPro" id="IPR029068">
    <property type="entry name" value="Glyas_Bleomycin-R_OHBP_Dase"/>
</dbReference>
<gene>
    <name evidence="2" type="ORF">JOF54_003154</name>
</gene>
<dbReference type="RefSeq" id="WP_307804253.1">
    <property type="nucleotide sequence ID" value="NZ_BAAAMH010000010.1"/>
</dbReference>
<name>A0ABS4ZB15_9ACTN</name>
<dbReference type="PANTHER" id="PTHR35908">
    <property type="entry name" value="HYPOTHETICAL FUSION PROTEIN"/>
    <property type="match status" value="1"/>
</dbReference>
<accession>A0ABS4ZB15</accession>
<dbReference type="SUPFAM" id="SSF54593">
    <property type="entry name" value="Glyoxalase/Bleomycin resistance protein/Dihydroxybiphenyl dioxygenase"/>
    <property type="match status" value="2"/>
</dbReference>
<feature type="domain" description="Glyoxalase-like" evidence="1">
    <location>
        <begin position="127"/>
        <end position="228"/>
    </location>
</feature>
<dbReference type="Proteomes" id="UP000758168">
    <property type="component" value="Unassembled WGS sequence"/>
</dbReference>
<dbReference type="EMBL" id="JAGIOB010000001">
    <property type="protein sequence ID" value="MBP2418232.1"/>
    <property type="molecule type" value="Genomic_DNA"/>
</dbReference>
<dbReference type="Pfam" id="PF18029">
    <property type="entry name" value="Glyoxalase_6"/>
    <property type="match status" value="2"/>
</dbReference>
<protein>
    <submittedName>
        <fullName evidence="2">Catechol 2,3-dioxygenase-like lactoylglutathione lyase family enzyme</fullName>
    </submittedName>
</protein>
<feature type="domain" description="Glyoxalase-like" evidence="1">
    <location>
        <begin position="16"/>
        <end position="111"/>
    </location>
</feature>
<organism evidence="2 3">
    <name type="scientific">Microlunatus capsulatus</name>
    <dbReference type="NCBI Taxonomy" id="99117"/>
    <lineage>
        <taxon>Bacteria</taxon>
        <taxon>Bacillati</taxon>
        <taxon>Actinomycetota</taxon>
        <taxon>Actinomycetes</taxon>
        <taxon>Propionibacteriales</taxon>
        <taxon>Propionibacteriaceae</taxon>
        <taxon>Microlunatus</taxon>
    </lineage>
</organism>
<dbReference type="PANTHER" id="PTHR35908:SF1">
    <property type="entry name" value="CONSERVED PROTEIN"/>
    <property type="match status" value="1"/>
</dbReference>